<dbReference type="Gene3D" id="2.50.20.10">
    <property type="entry name" value="Lipoprotein localisation LolA/LolB/LppX"/>
    <property type="match status" value="1"/>
</dbReference>
<keyword evidence="3" id="KW-0449">Lipoprotein</keyword>
<protein>
    <submittedName>
        <fullName evidence="3">Outer membrane lipoprotein-sorting protein</fullName>
    </submittedName>
</protein>
<organism evidence="3">
    <name type="scientific">Thermodesulfatator atlanticus</name>
    <dbReference type="NCBI Taxonomy" id="501497"/>
    <lineage>
        <taxon>Bacteria</taxon>
        <taxon>Pseudomonadati</taxon>
        <taxon>Thermodesulfobacteriota</taxon>
        <taxon>Thermodesulfobacteria</taxon>
        <taxon>Thermodesulfobacteriales</taxon>
        <taxon>Thermodesulfatatoraceae</taxon>
        <taxon>Thermodesulfatator</taxon>
    </lineage>
</organism>
<dbReference type="Pfam" id="PF17131">
    <property type="entry name" value="LolA_like"/>
    <property type="match status" value="1"/>
</dbReference>
<feature type="signal peptide" evidence="1">
    <location>
        <begin position="1"/>
        <end position="20"/>
    </location>
</feature>
<evidence type="ECO:0000259" key="2">
    <source>
        <dbReference type="Pfam" id="PF17131"/>
    </source>
</evidence>
<sequence>MKVKWLVFWVLLVVSSQALALTPEEIAWKVYHRPQGRDSQAESLMILINKKGKQKTRQLKIFTREDEKARYTLIRFLSPKDIAGTGFLSIAYHNGKEEQFLYLPALKRVRRISGSFRFHRFVNSDFIYEDLERHYPPKYHHQLLREEKIGTTPCYVLKSWPKKKKDSIYGYWVQWITKDGFLPVRVDYYDRKGRLWKRFEAEDWQKIQGYWTILTSSMKDLKKGHQTVLKIEKIIYDQGLKAKLFTRRSLEHW</sequence>
<evidence type="ECO:0000256" key="1">
    <source>
        <dbReference type="SAM" id="SignalP"/>
    </source>
</evidence>
<name>A0A7V5P098_9BACT</name>
<feature type="domain" description="Uncharacterized protein TP-0789" evidence="2">
    <location>
        <begin position="70"/>
        <end position="251"/>
    </location>
</feature>
<dbReference type="Proteomes" id="UP000886101">
    <property type="component" value="Unassembled WGS sequence"/>
</dbReference>
<dbReference type="CDD" id="cd16329">
    <property type="entry name" value="LolA_like"/>
    <property type="match status" value="1"/>
</dbReference>
<dbReference type="EMBL" id="DROK01000155">
    <property type="protein sequence ID" value="HHI97283.1"/>
    <property type="molecule type" value="Genomic_DNA"/>
</dbReference>
<gene>
    <name evidence="3" type="ORF">ENJ96_05460</name>
</gene>
<accession>A0A7V5P098</accession>
<dbReference type="InterPro" id="IPR033399">
    <property type="entry name" value="TP_0789-like"/>
</dbReference>
<keyword evidence="1" id="KW-0732">Signal</keyword>
<feature type="chain" id="PRO_5030959831" evidence="1">
    <location>
        <begin position="21"/>
        <end position="253"/>
    </location>
</feature>
<proteinExistence type="predicted"/>
<dbReference type="AlphaFoldDB" id="A0A7V5P098"/>
<reference evidence="3" key="1">
    <citation type="journal article" date="2020" name="mSystems">
        <title>Genome- and Community-Level Interaction Insights into Carbon Utilization and Element Cycling Functions of Hydrothermarchaeota in Hydrothermal Sediment.</title>
        <authorList>
            <person name="Zhou Z."/>
            <person name="Liu Y."/>
            <person name="Xu W."/>
            <person name="Pan J."/>
            <person name="Luo Z.H."/>
            <person name="Li M."/>
        </authorList>
    </citation>
    <scope>NUCLEOTIDE SEQUENCE [LARGE SCALE GENOMIC DNA]</scope>
    <source>
        <strain evidence="3">HyVt-533</strain>
    </source>
</reference>
<evidence type="ECO:0000313" key="3">
    <source>
        <dbReference type="EMBL" id="HHI97283.1"/>
    </source>
</evidence>
<comment type="caution">
    <text evidence="3">The sequence shown here is derived from an EMBL/GenBank/DDBJ whole genome shotgun (WGS) entry which is preliminary data.</text>
</comment>